<evidence type="ECO:0000256" key="3">
    <source>
        <dbReference type="ARBA" id="ARBA00022884"/>
    </source>
</evidence>
<dbReference type="InterPro" id="IPR006027">
    <property type="entry name" value="NusB_RsmB_TIM44"/>
</dbReference>
<comment type="function">
    <text evidence="6">Involved in transcription antitermination. Required for transcription of ribosomal RNA (rRNA) genes. Binds specifically to the boxA antiterminator sequence of the ribosomal RNA (rrn) operons.</text>
</comment>
<dbReference type="HAMAP" id="MF_00073">
    <property type="entry name" value="NusB"/>
    <property type="match status" value="1"/>
</dbReference>
<proteinExistence type="inferred from homology"/>
<dbReference type="PANTHER" id="PTHR11078">
    <property type="entry name" value="N UTILIZATION SUBSTANCE PROTEIN B-RELATED"/>
    <property type="match status" value="1"/>
</dbReference>
<dbReference type="RefSeq" id="WP_118092365.1">
    <property type="nucleotide sequence ID" value="NZ_CATWND010000001.1"/>
</dbReference>
<dbReference type="InterPro" id="IPR035926">
    <property type="entry name" value="NusB-like_sf"/>
</dbReference>
<dbReference type="Gene3D" id="1.10.940.10">
    <property type="entry name" value="NusB-like"/>
    <property type="match status" value="1"/>
</dbReference>
<name>A0A396AHF9_9FIRM</name>
<accession>A0A396AHF9</accession>
<dbReference type="GO" id="GO:0031564">
    <property type="term" value="P:transcription antitermination"/>
    <property type="evidence" value="ECO:0007669"/>
    <property type="project" value="UniProtKB-KW"/>
</dbReference>
<keyword evidence="5 6" id="KW-0804">Transcription</keyword>
<dbReference type="AlphaFoldDB" id="A0A396AHF9"/>
<evidence type="ECO:0000313" key="8">
    <source>
        <dbReference type="EMBL" id="RHD04813.1"/>
    </source>
</evidence>
<reference evidence="8 9" key="1">
    <citation type="submission" date="2018-08" db="EMBL/GenBank/DDBJ databases">
        <title>A genome reference for cultivated species of the human gut microbiota.</title>
        <authorList>
            <person name="Zou Y."/>
            <person name="Xue W."/>
            <person name="Luo G."/>
        </authorList>
    </citation>
    <scope>NUCLEOTIDE SEQUENCE [LARGE SCALE GENOMIC DNA]</scope>
    <source>
        <strain evidence="8 9">AM32-8LB</strain>
    </source>
</reference>
<dbReference type="GO" id="GO:0003723">
    <property type="term" value="F:RNA binding"/>
    <property type="evidence" value="ECO:0007669"/>
    <property type="project" value="UniProtKB-UniRule"/>
</dbReference>
<keyword evidence="3 6" id="KW-0694">RNA-binding</keyword>
<evidence type="ECO:0000256" key="2">
    <source>
        <dbReference type="ARBA" id="ARBA00022814"/>
    </source>
</evidence>
<evidence type="ECO:0000313" key="9">
    <source>
        <dbReference type="Proteomes" id="UP000266391"/>
    </source>
</evidence>
<keyword evidence="4 6" id="KW-0805">Transcription regulation</keyword>
<dbReference type="PANTHER" id="PTHR11078:SF3">
    <property type="entry name" value="ANTITERMINATION NUSB DOMAIN-CONTAINING PROTEIN"/>
    <property type="match status" value="1"/>
</dbReference>
<evidence type="ECO:0000256" key="6">
    <source>
        <dbReference type="HAMAP-Rule" id="MF_00073"/>
    </source>
</evidence>
<comment type="caution">
    <text evidence="8">The sequence shown here is derived from an EMBL/GenBank/DDBJ whole genome shotgun (WGS) entry which is preliminary data.</text>
</comment>
<dbReference type="Proteomes" id="UP000266391">
    <property type="component" value="Unassembled WGS sequence"/>
</dbReference>
<dbReference type="EMBL" id="QSIQ01000005">
    <property type="protein sequence ID" value="RHD04813.1"/>
    <property type="molecule type" value="Genomic_DNA"/>
</dbReference>
<dbReference type="InterPro" id="IPR011605">
    <property type="entry name" value="NusB_fam"/>
</dbReference>
<feature type="domain" description="NusB/RsmB/TIM44" evidence="7">
    <location>
        <begin position="7"/>
        <end position="129"/>
    </location>
</feature>
<keyword evidence="2 6" id="KW-0889">Transcription antitermination</keyword>
<dbReference type="NCBIfam" id="TIGR01951">
    <property type="entry name" value="nusB"/>
    <property type="match status" value="1"/>
</dbReference>
<comment type="similarity">
    <text evidence="1 6">Belongs to the NusB family.</text>
</comment>
<evidence type="ECO:0000259" key="7">
    <source>
        <dbReference type="Pfam" id="PF01029"/>
    </source>
</evidence>
<evidence type="ECO:0000256" key="5">
    <source>
        <dbReference type="ARBA" id="ARBA00023163"/>
    </source>
</evidence>
<gene>
    <name evidence="6 8" type="primary">nusB</name>
    <name evidence="8" type="ORF">DW813_05250</name>
</gene>
<protein>
    <recommendedName>
        <fullName evidence="6">Transcription antitermination protein NusB</fullName>
    </recommendedName>
    <alternativeName>
        <fullName evidence="6">Antitermination factor NusB</fullName>
    </alternativeName>
</protein>
<dbReference type="GO" id="GO:0005829">
    <property type="term" value="C:cytosol"/>
    <property type="evidence" value="ECO:0007669"/>
    <property type="project" value="TreeGrafter"/>
</dbReference>
<evidence type="ECO:0000256" key="1">
    <source>
        <dbReference type="ARBA" id="ARBA00005952"/>
    </source>
</evidence>
<dbReference type="SUPFAM" id="SSF48013">
    <property type="entry name" value="NusB-like"/>
    <property type="match status" value="1"/>
</dbReference>
<dbReference type="GO" id="GO:0006353">
    <property type="term" value="P:DNA-templated transcription termination"/>
    <property type="evidence" value="ECO:0007669"/>
    <property type="project" value="UniProtKB-UniRule"/>
</dbReference>
<evidence type="ECO:0000256" key="4">
    <source>
        <dbReference type="ARBA" id="ARBA00023015"/>
    </source>
</evidence>
<sequence>MTRRGLREQVFKMLFRVEFHNVEDMPEQMNMFEEVEECSEKDKEYISSKFHNIVEKIDEIDAAINEVSEGWKTRRMGKVDLTLIRLAVYEMKYEDDIPVKVAINEAVELAKQYGTDESPAFVNGVLAKLA</sequence>
<organism evidence="8 9">
    <name type="scientific">Roseburia inulinivorans</name>
    <dbReference type="NCBI Taxonomy" id="360807"/>
    <lineage>
        <taxon>Bacteria</taxon>
        <taxon>Bacillati</taxon>
        <taxon>Bacillota</taxon>
        <taxon>Clostridia</taxon>
        <taxon>Lachnospirales</taxon>
        <taxon>Lachnospiraceae</taxon>
        <taxon>Roseburia</taxon>
    </lineage>
</organism>
<dbReference type="Pfam" id="PF01029">
    <property type="entry name" value="NusB"/>
    <property type="match status" value="1"/>
</dbReference>